<feature type="compositionally biased region" description="Basic and acidic residues" evidence="14">
    <location>
        <begin position="1128"/>
        <end position="1144"/>
    </location>
</feature>
<feature type="region of interest" description="Disordered" evidence="14">
    <location>
        <begin position="136"/>
        <end position="178"/>
    </location>
</feature>
<keyword evidence="4" id="KW-0158">Chromosome</keyword>
<feature type="compositionally biased region" description="Acidic residues" evidence="14">
    <location>
        <begin position="301"/>
        <end position="310"/>
    </location>
</feature>
<feature type="compositionally biased region" description="Polar residues" evidence="14">
    <location>
        <begin position="1420"/>
        <end position="1431"/>
    </location>
</feature>
<evidence type="ECO:0000256" key="11">
    <source>
        <dbReference type="ARBA" id="ARBA00023306"/>
    </source>
</evidence>
<dbReference type="CDD" id="cd17744">
    <property type="entry name" value="BRCT_MDC1_rpt1"/>
    <property type="match status" value="1"/>
</dbReference>
<dbReference type="Pfam" id="PF16770">
    <property type="entry name" value="RTT107_BRCT_5"/>
    <property type="match status" value="1"/>
</dbReference>
<keyword evidence="9" id="KW-0007">Acetylation</keyword>
<feature type="compositionally biased region" description="Polar residues" evidence="14">
    <location>
        <begin position="1156"/>
        <end position="1167"/>
    </location>
</feature>
<proteinExistence type="evidence at transcript level"/>
<feature type="compositionally biased region" description="Acidic residues" evidence="14">
    <location>
        <begin position="257"/>
        <end position="269"/>
    </location>
</feature>
<dbReference type="GO" id="GO:0005634">
    <property type="term" value="C:nucleus"/>
    <property type="evidence" value="ECO:0007669"/>
    <property type="project" value="UniProtKB-SubCell"/>
</dbReference>
<feature type="region of interest" description="Disordered" evidence="14">
    <location>
        <begin position="1125"/>
        <end position="1187"/>
    </location>
</feature>
<dbReference type="Gene3D" id="2.60.200.20">
    <property type="match status" value="1"/>
</dbReference>
<feature type="domain" description="BRCT" evidence="16">
    <location>
        <begin position="1207"/>
        <end position="1271"/>
    </location>
</feature>
<feature type="compositionally biased region" description="Polar residues" evidence="14">
    <location>
        <begin position="235"/>
        <end position="247"/>
    </location>
</feature>
<keyword evidence="6" id="KW-0677">Repeat</keyword>
<accession>A0A6F9DL49</accession>
<evidence type="ECO:0000256" key="10">
    <source>
        <dbReference type="ARBA" id="ARBA00023242"/>
    </source>
</evidence>
<dbReference type="InterPro" id="IPR000253">
    <property type="entry name" value="FHA_dom"/>
</dbReference>
<dbReference type="SUPFAM" id="SSF52113">
    <property type="entry name" value="BRCT domain"/>
    <property type="match status" value="1"/>
</dbReference>
<feature type="region of interest" description="Disordered" evidence="14">
    <location>
        <begin position="1000"/>
        <end position="1098"/>
    </location>
</feature>
<evidence type="ECO:0000256" key="12">
    <source>
        <dbReference type="ARBA" id="ARBA00023858"/>
    </source>
</evidence>
<name>A0A6F9DL49_9ASCI</name>
<keyword evidence="8" id="KW-0832">Ubl conjugation</keyword>
<evidence type="ECO:0000259" key="15">
    <source>
        <dbReference type="PROSITE" id="PS50006"/>
    </source>
</evidence>
<dbReference type="Pfam" id="PF16589">
    <property type="entry name" value="BRCT_2"/>
    <property type="match status" value="1"/>
</dbReference>
<dbReference type="PROSITE" id="PS50006">
    <property type="entry name" value="FHA_DOMAIN"/>
    <property type="match status" value="1"/>
</dbReference>
<feature type="compositionally biased region" description="Polar residues" evidence="14">
    <location>
        <begin position="1052"/>
        <end position="1063"/>
    </location>
</feature>
<dbReference type="GO" id="GO:0006974">
    <property type="term" value="P:DNA damage response"/>
    <property type="evidence" value="ECO:0007669"/>
    <property type="project" value="UniProtKB-KW"/>
</dbReference>
<evidence type="ECO:0000256" key="4">
    <source>
        <dbReference type="ARBA" id="ARBA00022454"/>
    </source>
</evidence>
<feature type="compositionally biased region" description="Basic and acidic residues" evidence="14">
    <location>
        <begin position="1170"/>
        <end position="1181"/>
    </location>
</feature>
<keyword evidence="5" id="KW-1017">Isopeptide bond</keyword>
<evidence type="ECO:0000313" key="17">
    <source>
        <dbReference type="EMBL" id="CAB3263708.1"/>
    </source>
</evidence>
<dbReference type="PANTHER" id="PTHR23196">
    <property type="entry name" value="PAX TRANSCRIPTION ACTIVATION DOMAIN INTERACTING PROTEIN"/>
    <property type="match status" value="1"/>
</dbReference>
<dbReference type="CDD" id="cd18432">
    <property type="entry name" value="BRCT_PAXIP1_rpt6_like"/>
    <property type="match status" value="1"/>
</dbReference>
<comment type="subcellular location">
    <subcellularLocation>
        <location evidence="2">Chromosome</location>
    </subcellularLocation>
    <subcellularLocation>
        <location evidence="1">Nucleus</location>
    </subcellularLocation>
</comment>
<dbReference type="PROSITE" id="PS50172">
    <property type="entry name" value="BRCT"/>
    <property type="match status" value="1"/>
</dbReference>
<dbReference type="PANTHER" id="PTHR23196:SF1">
    <property type="entry name" value="PAX-INTERACTING PROTEIN 1"/>
    <property type="match status" value="1"/>
</dbReference>
<keyword evidence="10" id="KW-0539">Nucleus</keyword>
<dbReference type="GO" id="GO:0005694">
    <property type="term" value="C:chromosome"/>
    <property type="evidence" value="ECO:0007669"/>
    <property type="project" value="UniProtKB-SubCell"/>
</dbReference>
<dbReference type="InterPro" id="IPR036420">
    <property type="entry name" value="BRCT_dom_sf"/>
</dbReference>
<feature type="domain" description="FHA" evidence="15">
    <location>
        <begin position="54"/>
        <end position="104"/>
    </location>
</feature>
<dbReference type="SMART" id="SM00240">
    <property type="entry name" value="FHA"/>
    <property type="match status" value="1"/>
</dbReference>
<dbReference type="SMART" id="SM00292">
    <property type="entry name" value="BRCT"/>
    <property type="match status" value="2"/>
</dbReference>
<organism evidence="17">
    <name type="scientific">Phallusia mammillata</name>
    <dbReference type="NCBI Taxonomy" id="59560"/>
    <lineage>
        <taxon>Eukaryota</taxon>
        <taxon>Metazoa</taxon>
        <taxon>Chordata</taxon>
        <taxon>Tunicata</taxon>
        <taxon>Ascidiacea</taxon>
        <taxon>Phlebobranchia</taxon>
        <taxon>Ascidiidae</taxon>
        <taxon>Phallusia</taxon>
    </lineage>
</organism>
<protein>
    <recommendedName>
        <fullName evidence="3">Mediator of DNA damage checkpoint protein 1</fullName>
    </recommendedName>
    <alternativeName>
        <fullName evidence="13">PAX transactivation activation domain-interacting protein</fullName>
    </alternativeName>
    <alternativeName>
        <fullName evidence="12">PAX-interacting protein 1</fullName>
    </alternativeName>
</protein>
<dbReference type="CDD" id="cd22665">
    <property type="entry name" value="FHA_MDC1"/>
    <property type="match status" value="1"/>
</dbReference>
<dbReference type="InterPro" id="IPR051579">
    <property type="entry name" value="DDR_Transcriptional_Reg"/>
</dbReference>
<evidence type="ECO:0000256" key="13">
    <source>
        <dbReference type="ARBA" id="ARBA00030146"/>
    </source>
</evidence>
<sequence>MDFPCTQKLDDDLDETFAEEEGKSERKRVGTIVVQDASKQNISSIEFPIYEGDNIIGRHGNCDISIPEGVALSKKHACIEATVSMAFVYDCGSSNKTRLKSMRLKPEVRYAIADGDELCFANIKCTFRQFKEEDKKQSPHNIFESVPETPFANKTGEPLAVDTPASELSAGKRNDSHQVDDSVFEYSEIVPDSQPCSDQMDVNDENPSEVVDESLLELNANHDEGSYLHKPSLPELSQLSQEPLMQSKTRKKLVIESDSDTTDIEENDSEDLKQKSSSVQEADQHYDSDTDVEESSPVIDPYDEETDVEEDRANISKLDLDLQRPSGSKPTVKFVDQKPDAIPVTVDSDDTDIHDSINDSFSILETQAYFSKPNPTGAKQSETNASLANDSFAELETQAFASPKKTSCVIGEGIKSPVTEKDLVTKLNNGVSPAKNGLTTDDSFAELETQAFMAKSTHLELNKSNASDNLADESFSALETQAYVTKKTECENQTKMLDDSVYDAETQAYDPDMSINEVPDAKTENPAVNVSSDESDFEDSLLASMQTQKYETLKPSLTTENNKTVTATTIQTDLDLPSSHEFFASSLDSPVDSVVCEDTEPILPSQSESSVTYTSDLVDTPEFAYSLESENDHTLPVIAESQSFQLSLKSQLQSTLEDTQPVNDDKIQYTKTSTLQETLENTVTCINEDVTIGVIPDNEELNVGKNENIIERDVLAHRETDDNVKAVRETTEDNGVISDAESKSSASSKAIDNTCTSVSFNDATPTLDVTKTITDNKPDDCKPSEPTKKGNHILNENEKDVNTVNKAKCKDEALPDELDKTTNIKIHTDNVAANGKNSDENNMEICLNEEKLDCTDNRTIVVSKSSVEISDDMETQVYSLESDDDGQINAERKLPTKGSTPIVLIRSEFAVDTEGKSGETELRNPEEKSAELCLNEPTVLEDDNSLTQVYSLPSFAENAQTTLVENLDDDIMQTQVYSEESLANTKTVSGDTFNQVSRDVSAKVDSNNNETGTLHPKPARRSVRARKSSKRLSESKMEPSPLTTRSRRKNKTVSVASESVQQKTELKNNIARKSKDASTSKNRSTRTKKQKKSTAAKQIKKEVDIEFGECSINPQPELVKIQFQPDSVKAESPQEDKKPAINREKRSRKRKKIMNDSVNESDSSTTAKKIKNESDENDIKRSASLSLRPRRSKPKIMFTGVVDKIGESIILSLGGSLTDDMHECTHLVTDKIRRTVKFLCAMVRGIHIVSPLWLRESNGNGRFVGEEDFQLHHDPNKSVDDSPPVDLESQYNFNLSSSLCTSRSRKEPLFFGFSIHVMKSVLPPPDHMHQILVCGGAEVVKKLPRARDEEQWKTLVVIATEKDEKACVTALKHGAKVVSNEFVLTGILRQELELDKFSLFADCNAATTPPSGEGDETKMSTRGRSKATTSKKPVAKRKRKT</sequence>
<evidence type="ECO:0000256" key="9">
    <source>
        <dbReference type="ARBA" id="ARBA00022990"/>
    </source>
</evidence>
<feature type="region of interest" description="Disordered" evidence="14">
    <location>
        <begin position="224"/>
        <end position="316"/>
    </location>
</feature>
<evidence type="ECO:0000259" key="16">
    <source>
        <dbReference type="PROSITE" id="PS50172"/>
    </source>
</evidence>
<dbReference type="InterPro" id="IPR008984">
    <property type="entry name" value="SMAD_FHA_dom_sf"/>
</dbReference>
<feature type="compositionally biased region" description="Basic residues" evidence="14">
    <location>
        <begin position="1083"/>
        <end position="1094"/>
    </location>
</feature>
<evidence type="ECO:0000256" key="5">
    <source>
        <dbReference type="ARBA" id="ARBA00022499"/>
    </source>
</evidence>
<evidence type="ECO:0000256" key="8">
    <source>
        <dbReference type="ARBA" id="ARBA00022843"/>
    </source>
</evidence>
<feature type="compositionally biased region" description="Basic residues" evidence="14">
    <location>
        <begin position="1017"/>
        <end position="1030"/>
    </location>
</feature>
<dbReference type="EMBL" id="LR787846">
    <property type="protein sequence ID" value="CAB3263708.1"/>
    <property type="molecule type" value="mRNA"/>
</dbReference>
<keyword evidence="7" id="KW-0227">DNA damage</keyword>
<feature type="region of interest" description="Disordered" evidence="14">
    <location>
        <begin position="1406"/>
        <end position="1441"/>
    </location>
</feature>
<evidence type="ECO:0000256" key="2">
    <source>
        <dbReference type="ARBA" id="ARBA00004286"/>
    </source>
</evidence>
<dbReference type="Gene3D" id="3.40.50.10190">
    <property type="entry name" value="BRCT domain"/>
    <property type="match status" value="2"/>
</dbReference>
<evidence type="ECO:0000256" key="14">
    <source>
        <dbReference type="SAM" id="MobiDB-lite"/>
    </source>
</evidence>
<feature type="compositionally biased region" description="Polar residues" evidence="14">
    <location>
        <begin position="1000"/>
        <end position="1012"/>
    </location>
</feature>
<gene>
    <name evidence="17" type="primary">Mdc1</name>
</gene>
<dbReference type="SUPFAM" id="SSF49879">
    <property type="entry name" value="SMAD/FHA domain"/>
    <property type="match status" value="1"/>
</dbReference>
<evidence type="ECO:0000256" key="3">
    <source>
        <dbReference type="ARBA" id="ARBA00015014"/>
    </source>
</evidence>
<reference evidence="17" key="1">
    <citation type="submission" date="2020-04" db="EMBL/GenBank/DDBJ databases">
        <authorList>
            <person name="Neveu A P."/>
        </authorList>
    </citation>
    <scope>NUCLEOTIDE SEQUENCE</scope>
    <source>
        <tissue evidence="17">Whole embryo</tissue>
    </source>
</reference>
<evidence type="ECO:0000256" key="1">
    <source>
        <dbReference type="ARBA" id="ARBA00004123"/>
    </source>
</evidence>
<keyword evidence="11" id="KW-0131">Cell cycle</keyword>
<dbReference type="InterPro" id="IPR001357">
    <property type="entry name" value="BRCT_dom"/>
</dbReference>
<evidence type="ECO:0000256" key="6">
    <source>
        <dbReference type="ARBA" id="ARBA00022737"/>
    </source>
</evidence>
<dbReference type="Pfam" id="PF00498">
    <property type="entry name" value="FHA"/>
    <property type="match status" value="1"/>
</dbReference>
<evidence type="ECO:0000256" key="7">
    <source>
        <dbReference type="ARBA" id="ARBA00022763"/>
    </source>
</evidence>